<name>A0A7D7N557_9NEIS</name>
<gene>
    <name evidence="3" type="ORF">H3L94_07855</name>
</gene>
<evidence type="ECO:0000313" key="4">
    <source>
        <dbReference type="Proteomes" id="UP000514752"/>
    </source>
</evidence>
<dbReference type="InterPro" id="IPR016155">
    <property type="entry name" value="Mopterin_synth/thiamin_S_b"/>
</dbReference>
<sequence>MLDIEVAYAAPGKQRLLAFQVACGTTARQAVLQSALAAEFPDVDFAAAPIGIFGKKVANDTPLRQHDRVEVYRPLLIDPKENRRRRVAAKQAGQ</sequence>
<comment type="similarity">
    <text evidence="1 2">Belongs to the UPF0125 (RnfH) family.</text>
</comment>
<dbReference type="AlphaFoldDB" id="A0A7D7N557"/>
<evidence type="ECO:0000256" key="2">
    <source>
        <dbReference type="HAMAP-Rule" id="MF_00460"/>
    </source>
</evidence>
<protein>
    <recommendedName>
        <fullName evidence="2">UPF0125 protein H3L94_07855</fullName>
    </recommendedName>
</protein>
<accession>A0A7D7N557</accession>
<proteinExistence type="inferred from homology"/>
<dbReference type="RefSeq" id="WP_182121566.1">
    <property type="nucleotide sequence ID" value="NZ_CP059567.1"/>
</dbReference>
<dbReference type="Proteomes" id="UP000514752">
    <property type="component" value="Chromosome"/>
</dbReference>
<dbReference type="Gene3D" id="3.10.20.280">
    <property type="entry name" value="RnfH-like"/>
    <property type="match status" value="1"/>
</dbReference>
<dbReference type="PANTHER" id="PTHR37483:SF1">
    <property type="entry name" value="UPF0125 PROTEIN RATB"/>
    <property type="match status" value="1"/>
</dbReference>
<evidence type="ECO:0000313" key="3">
    <source>
        <dbReference type="EMBL" id="QMT39783.1"/>
    </source>
</evidence>
<dbReference type="PANTHER" id="PTHR37483">
    <property type="entry name" value="UPF0125 PROTEIN RATB"/>
    <property type="match status" value="1"/>
</dbReference>
<dbReference type="NCBIfam" id="NF002490">
    <property type="entry name" value="PRK01777.1"/>
    <property type="match status" value="1"/>
</dbReference>
<dbReference type="InterPro" id="IPR037021">
    <property type="entry name" value="RnfH_sf"/>
</dbReference>
<dbReference type="Pfam" id="PF03658">
    <property type="entry name" value="Ub-RnfH"/>
    <property type="match status" value="1"/>
</dbReference>
<dbReference type="InterPro" id="IPR005346">
    <property type="entry name" value="RnfH"/>
</dbReference>
<dbReference type="EMBL" id="CP059567">
    <property type="protein sequence ID" value="QMT39783.1"/>
    <property type="molecule type" value="Genomic_DNA"/>
</dbReference>
<organism evidence="3 4">
    <name type="scientific">Neisseria shayeganii</name>
    <dbReference type="NCBI Taxonomy" id="607712"/>
    <lineage>
        <taxon>Bacteria</taxon>
        <taxon>Pseudomonadati</taxon>
        <taxon>Pseudomonadota</taxon>
        <taxon>Betaproteobacteria</taxon>
        <taxon>Neisseriales</taxon>
        <taxon>Neisseriaceae</taxon>
        <taxon>Neisseria</taxon>
    </lineage>
</organism>
<dbReference type="HAMAP" id="MF_00460">
    <property type="entry name" value="UPF0125_RnfH"/>
    <property type="match status" value="1"/>
</dbReference>
<evidence type="ECO:0000256" key="1">
    <source>
        <dbReference type="ARBA" id="ARBA00010645"/>
    </source>
</evidence>
<dbReference type="KEGG" id="nsg:H3L94_07855"/>
<dbReference type="SUPFAM" id="SSF54285">
    <property type="entry name" value="MoaD/ThiS"/>
    <property type="match status" value="1"/>
</dbReference>
<reference evidence="3 4" key="1">
    <citation type="submission" date="2020-07" db="EMBL/GenBank/DDBJ databases">
        <title>Genomic diversity of species in the Neisseriaceae family.</title>
        <authorList>
            <person name="Vincent A.T."/>
            <person name="Bernet E."/>
            <person name="Veyrier F.J."/>
        </authorList>
    </citation>
    <scope>NUCLEOTIDE SEQUENCE [LARGE SCALE GENOMIC DNA]</scope>
    <source>
        <strain evidence="3 4">DSM 22244</strain>
    </source>
</reference>